<sequence>MTRWTYKMGDNKSTGQETLRHISAKPAVKPVLFAADEAMKTSSNNLGYVYQDRPGIAAKTSFPRRGNTPISGRLGQAELQAAISSALSLPSPSCITEINVRPLFHQQSVFQGHAFITTFECHPIETRLILIRLSVTAGDRSAPALDHREAENPTRLLITTAEPVST</sequence>
<reference evidence="2" key="1">
    <citation type="journal article" date="2017" name="Nat. Ecol. Evol.">
        <title>Genome expansion and lineage-specific genetic innovations in the forest pathogenic fungi Armillaria.</title>
        <authorList>
            <person name="Sipos G."/>
            <person name="Prasanna A.N."/>
            <person name="Walter M.C."/>
            <person name="O'Connor E."/>
            <person name="Balint B."/>
            <person name="Krizsan K."/>
            <person name="Kiss B."/>
            <person name="Hess J."/>
            <person name="Varga T."/>
            <person name="Slot J."/>
            <person name="Riley R."/>
            <person name="Boka B."/>
            <person name="Rigling D."/>
            <person name="Barry K."/>
            <person name="Lee J."/>
            <person name="Mihaltcheva S."/>
            <person name="LaButti K."/>
            <person name="Lipzen A."/>
            <person name="Waldron R."/>
            <person name="Moloney N.M."/>
            <person name="Sperisen C."/>
            <person name="Kredics L."/>
            <person name="Vagvoelgyi C."/>
            <person name="Patrignani A."/>
            <person name="Fitzpatrick D."/>
            <person name="Nagy I."/>
            <person name="Doyle S."/>
            <person name="Anderson J.B."/>
            <person name="Grigoriev I.V."/>
            <person name="Gueldener U."/>
            <person name="Muensterkoetter M."/>
            <person name="Nagy L.G."/>
        </authorList>
    </citation>
    <scope>NUCLEOTIDE SEQUENCE [LARGE SCALE GENOMIC DNA]</scope>
    <source>
        <strain evidence="2">Ar21-2</strain>
    </source>
</reference>
<name>A0A2H3C8X6_ARMGA</name>
<dbReference type="EMBL" id="KZ293772">
    <property type="protein sequence ID" value="PBK79525.1"/>
    <property type="molecule type" value="Genomic_DNA"/>
</dbReference>
<proteinExistence type="predicted"/>
<accession>A0A2H3C8X6</accession>
<evidence type="ECO:0000313" key="2">
    <source>
        <dbReference type="Proteomes" id="UP000217790"/>
    </source>
</evidence>
<dbReference type="InParanoid" id="A0A2H3C8X6"/>
<keyword evidence="2" id="KW-1185">Reference proteome</keyword>
<dbReference type="AlphaFoldDB" id="A0A2H3C8X6"/>
<organism evidence="1 2">
    <name type="scientific">Armillaria gallica</name>
    <name type="common">Bulbous honey fungus</name>
    <name type="synonym">Armillaria bulbosa</name>
    <dbReference type="NCBI Taxonomy" id="47427"/>
    <lineage>
        <taxon>Eukaryota</taxon>
        <taxon>Fungi</taxon>
        <taxon>Dikarya</taxon>
        <taxon>Basidiomycota</taxon>
        <taxon>Agaricomycotina</taxon>
        <taxon>Agaricomycetes</taxon>
        <taxon>Agaricomycetidae</taxon>
        <taxon>Agaricales</taxon>
        <taxon>Marasmiineae</taxon>
        <taxon>Physalacriaceae</taxon>
        <taxon>Armillaria</taxon>
    </lineage>
</organism>
<dbReference type="Proteomes" id="UP000217790">
    <property type="component" value="Unassembled WGS sequence"/>
</dbReference>
<gene>
    <name evidence="1" type="ORF">ARMGADRAFT_1093050</name>
</gene>
<evidence type="ECO:0000313" key="1">
    <source>
        <dbReference type="EMBL" id="PBK79525.1"/>
    </source>
</evidence>
<protein>
    <submittedName>
        <fullName evidence="1">Uncharacterized protein</fullName>
    </submittedName>
</protein>